<dbReference type="AlphaFoldDB" id="A0AAD8TI77"/>
<feature type="compositionally biased region" description="Low complexity" evidence="2">
    <location>
        <begin position="102"/>
        <end position="113"/>
    </location>
</feature>
<keyword evidence="1" id="KW-0175">Coiled coil</keyword>
<protein>
    <submittedName>
        <fullName evidence="3">Uncharacterized protein</fullName>
    </submittedName>
</protein>
<comment type="caution">
    <text evidence="3">The sequence shown here is derived from an EMBL/GenBank/DDBJ whole genome shotgun (WGS) entry which is preliminary data.</text>
</comment>
<proteinExistence type="predicted"/>
<keyword evidence="4" id="KW-1185">Reference proteome</keyword>
<organism evidence="3 4">
    <name type="scientific">Lolium multiflorum</name>
    <name type="common">Italian ryegrass</name>
    <name type="synonym">Lolium perenne subsp. multiflorum</name>
    <dbReference type="NCBI Taxonomy" id="4521"/>
    <lineage>
        <taxon>Eukaryota</taxon>
        <taxon>Viridiplantae</taxon>
        <taxon>Streptophyta</taxon>
        <taxon>Embryophyta</taxon>
        <taxon>Tracheophyta</taxon>
        <taxon>Spermatophyta</taxon>
        <taxon>Magnoliopsida</taxon>
        <taxon>Liliopsida</taxon>
        <taxon>Poales</taxon>
        <taxon>Poaceae</taxon>
        <taxon>BOP clade</taxon>
        <taxon>Pooideae</taxon>
        <taxon>Poodae</taxon>
        <taxon>Poeae</taxon>
        <taxon>Poeae Chloroplast Group 2 (Poeae type)</taxon>
        <taxon>Loliodinae</taxon>
        <taxon>Loliinae</taxon>
        <taxon>Lolium</taxon>
    </lineage>
</organism>
<feature type="region of interest" description="Disordered" evidence="2">
    <location>
        <begin position="95"/>
        <end position="123"/>
    </location>
</feature>
<dbReference type="EMBL" id="JAUUTY010000002">
    <property type="protein sequence ID" value="KAK1683110.1"/>
    <property type="molecule type" value="Genomic_DNA"/>
</dbReference>
<evidence type="ECO:0000256" key="2">
    <source>
        <dbReference type="SAM" id="MobiDB-lite"/>
    </source>
</evidence>
<gene>
    <name evidence="3" type="ORF">QYE76_043958</name>
</gene>
<evidence type="ECO:0000313" key="3">
    <source>
        <dbReference type="EMBL" id="KAK1683110.1"/>
    </source>
</evidence>
<accession>A0AAD8TI77</accession>
<feature type="coiled-coil region" evidence="1">
    <location>
        <begin position="22"/>
        <end position="94"/>
    </location>
</feature>
<name>A0AAD8TI77_LOLMU</name>
<dbReference type="Proteomes" id="UP001231189">
    <property type="component" value="Unassembled WGS sequence"/>
</dbReference>
<reference evidence="3" key="1">
    <citation type="submission" date="2023-07" db="EMBL/GenBank/DDBJ databases">
        <title>A chromosome-level genome assembly of Lolium multiflorum.</title>
        <authorList>
            <person name="Chen Y."/>
            <person name="Copetti D."/>
            <person name="Kolliker R."/>
            <person name="Studer B."/>
        </authorList>
    </citation>
    <scope>NUCLEOTIDE SEQUENCE</scope>
    <source>
        <strain evidence="3">02402/16</strain>
        <tissue evidence="3">Leaf</tissue>
    </source>
</reference>
<evidence type="ECO:0000256" key="1">
    <source>
        <dbReference type="SAM" id="Coils"/>
    </source>
</evidence>
<sequence length="123" mass="13906">MPKKGSGSGVREINDEANKARIALLQSEVGRLERKAAMVEERARHNTQQLKDLEEQSKGTVASYLFRKEGDLILEELLELYQELKRVQKEIADRLSLESKGSSMPPLQLPLSPGKRHAKEEKP</sequence>
<evidence type="ECO:0000313" key="4">
    <source>
        <dbReference type="Proteomes" id="UP001231189"/>
    </source>
</evidence>